<reference evidence="2 3" key="1">
    <citation type="journal article" date="2018" name="Proc. R. Soc. B">
        <title>A non-coding region near Follistatin controls head colour polymorphism in the Gouldian finch.</title>
        <authorList>
            <person name="Toomey M.B."/>
            <person name="Marques C.I."/>
            <person name="Andrade P."/>
            <person name="Araujo P.M."/>
            <person name="Sabatino S."/>
            <person name="Gazda M.A."/>
            <person name="Afonso S."/>
            <person name="Lopes R.J."/>
            <person name="Corbo J.C."/>
            <person name="Carneiro M."/>
        </authorList>
    </citation>
    <scope>NUCLEOTIDE SEQUENCE [LARGE SCALE GENOMIC DNA]</scope>
    <source>
        <strain evidence="2">Red01</strain>
        <tissue evidence="2">Muscle</tissue>
    </source>
</reference>
<feature type="compositionally biased region" description="Low complexity" evidence="1">
    <location>
        <begin position="1"/>
        <end position="17"/>
    </location>
</feature>
<protein>
    <submittedName>
        <fullName evidence="2">Uncharacterized protein</fullName>
    </submittedName>
</protein>
<feature type="compositionally biased region" description="Polar residues" evidence="1">
    <location>
        <begin position="19"/>
        <end position="30"/>
    </location>
</feature>
<dbReference type="AlphaFoldDB" id="A0A3L8S3G2"/>
<comment type="caution">
    <text evidence="2">The sequence shown here is derived from an EMBL/GenBank/DDBJ whole genome shotgun (WGS) entry which is preliminary data.</text>
</comment>
<keyword evidence="3" id="KW-1185">Reference proteome</keyword>
<organism evidence="2 3">
    <name type="scientific">Chloebia gouldiae</name>
    <name type="common">Gouldian finch</name>
    <name type="synonym">Erythrura gouldiae</name>
    <dbReference type="NCBI Taxonomy" id="44316"/>
    <lineage>
        <taxon>Eukaryota</taxon>
        <taxon>Metazoa</taxon>
        <taxon>Chordata</taxon>
        <taxon>Craniata</taxon>
        <taxon>Vertebrata</taxon>
        <taxon>Euteleostomi</taxon>
        <taxon>Archelosauria</taxon>
        <taxon>Archosauria</taxon>
        <taxon>Dinosauria</taxon>
        <taxon>Saurischia</taxon>
        <taxon>Theropoda</taxon>
        <taxon>Coelurosauria</taxon>
        <taxon>Aves</taxon>
        <taxon>Neognathae</taxon>
        <taxon>Neoaves</taxon>
        <taxon>Telluraves</taxon>
        <taxon>Australaves</taxon>
        <taxon>Passeriformes</taxon>
        <taxon>Passeroidea</taxon>
        <taxon>Passeridae</taxon>
        <taxon>Chloebia</taxon>
    </lineage>
</organism>
<evidence type="ECO:0000313" key="3">
    <source>
        <dbReference type="Proteomes" id="UP000276834"/>
    </source>
</evidence>
<proteinExistence type="predicted"/>
<sequence length="74" mass="7726">MLNDASAVAATAHAVTAGPTGQQGKRQQFSGDRGRTPKVAGAVRILIHSTPAPRISRGVIGLRPTPMPDGQLWK</sequence>
<accession>A0A3L8S3G2</accession>
<gene>
    <name evidence="2" type="ORF">DV515_00012871</name>
</gene>
<evidence type="ECO:0000313" key="2">
    <source>
        <dbReference type="EMBL" id="RLV95347.1"/>
    </source>
</evidence>
<dbReference type="EMBL" id="QUSF01000078">
    <property type="protein sequence ID" value="RLV95347.1"/>
    <property type="molecule type" value="Genomic_DNA"/>
</dbReference>
<feature type="region of interest" description="Disordered" evidence="1">
    <location>
        <begin position="1"/>
        <end position="37"/>
    </location>
</feature>
<dbReference type="OrthoDB" id="10619336at2759"/>
<name>A0A3L8S3G2_CHLGU</name>
<feature type="non-terminal residue" evidence="2">
    <location>
        <position position="74"/>
    </location>
</feature>
<evidence type="ECO:0000256" key="1">
    <source>
        <dbReference type="SAM" id="MobiDB-lite"/>
    </source>
</evidence>
<dbReference type="Proteomes" id="UP000276834">
    <property type="component" value="Unassembled WGS sequence"/>
</dbReference>